<evidence type="ECO:0000313" key="5">
    <source>
        <dbReference type="EMBL" id="GAA2899893.1"/>
    </source>
</evidence>
<evidence type="ECO:0000259" key="4">
    <source>
        <dbReference type="Pfam" id="PF12802"/>
    </source>
</evidence>
<accession>A0ABN3W830</accession>
<feature type="domain" description="HTH marR-type" evidence="4">
    <location>
        <begin position="21"/>
        <end position="81"/>
    </location>
</feature>
<dbReference type="RefSeq" id="WP_344979619.1">
    <property type="nucleotide sequence ID" value="NZ_BAAAVI010000066.1"/>
</dbReference>
<evidence type="ECO:0000256" key="2">
    <source>
        <dbReference type="ARBA" id="ARBA00023125"/>
    </source>
</evidence>
<organism evidence="5 6">
    <name type="scientific">Streptosporangium fragile</name>
    <dbReference type="NCBI Taxonomy" id="46186"/>
    <lineage>
        <taxon>Bacteria</taxon>
        <taxon>Bacillati</taxon>
        <taxon>Actinomycetota</taxon>
        <taxon>Actinomycetes</taxon>
        <taxon>Streptosporangiales</taxon>
        <taxon>Streptosporangiaceae</taxon>
        <taxon>Streptosporangium</taxon>
    </lineage>
</organism>
<dbReference type="InterPro" id="IPR036390">
    <property type="entry name" value="WH_DNA-bd_sf"/>
</dbReference>
<name>A0ABN3W830_9ACTN</name>
<dbReference type="Gene3D" id="1.10.287.160">
    <property type="entry name" value="HR1 repeat"/>
    <property type="match status" value="1"/>
</dbReference>
<dbReference type="InterPro" id="IPR000835">
    <property type="entry name" value="HTH_MarR-typ"/>
</dbReference>
<reference evidence="5 6" key="1">
    <citation type="journal article" date="2019" name="Int. J. Syst. Evol. Microbiol.">
        <title>The Global Catalogue of Microorganisms (GCM) 10K type strain sequencing project: providing services to taxonomists for standard genome sequencing and annotation.</title>
        <authorList>
            <consortium name="The Broad Institute Genomics Platform"/>
            <consortium name="The Broad Institute Genome Sequencing Center for Infectious Disease"/>
            <person name="Wu L."/>
            <person name="Ma J."/>
        </authorList>
    </citation>
    <scope>NUCLEOTIDE SEQUENCE [LARGE SCALE GENOMIC DNA]</scope>
    <source>
        <strain evidence="5 6">JCM 6242</strain>
    </source>
</reference>
<dbReference type="Proteomes" id="UP001500831">
    <property type="component" value="Unassembled WGS sequence"/>
</dbReference>
<dbReference type="InterPro" id="IPR052362">
    <property type="entry name" value="HTH-GbsR_regulator"/>
</dbReference>
<keyword evidence="6" id="KW-1185">Reference proteome</keyword>
<protein>
    <submittedName>
        <fullName evidence="5">MarR family transcriptional regulator</fullName>
    </submittedName>
</protein>
<gene>
    <name evidence="5" type="ORF">GCM10010517_65470</name>
</gene>
<comment type="caution">
    <text evidence="5">The sequence shown here is derived from an EMBL/GenBank/DDBJ whole genome shotgun (WGS) entry which is preliminary data.</text>
</comment>
<keyword evidence="1" id="KW-0805">Transcription regulation</keyword>
<sequence length="152" mass="16974">MSEKERWQAAERLALVLTEGGLQRMSARALAVFLFTDAETVTMGEIADRLGVSAGSVSGAVKTLLSVGLIERLPAPGSRREHYRLRDDAWATLFSTQNTVVHVMLQAAETGIATTTSDDPAHARLTRMRDFYEFMLNEIPDLIRRWQERQPG</sequence>
<dbReference type="PANTHER" id="PTHR38465:SF2">
    <property type="entry name" value="HTH-TYPE TRANSCRIPTIONAL REGULATOR MMPR5"/>
    <property type="match status" value="1"/>
</dbReference>
<dbReference type="Gene3D" id="1.10.10.10">
    <property type="entry name" value="Winged helix-like DNA-binding domain superfamily/Winged helix DNA-binding domain"/>
    <property type="match status" value="1"/>
</dbReference>
<dbReference type="EMBL" id="BAAAVI010000066">
    <property type="protein sequence ID" value="GAA2899893.1"/>
    <property type="molecule type" value="Genomic_DNA"/>
</dbReference>
<dbReference type="SUPFAM" id="SSF46785">
    <property type="entry name" value="Winged helix' DNA-binding domain"/>
    <property type="match status" value="1"/>
</dbReference>
<evidence type="ECO:0000256" key="3">
    <source>
        <dbReference type="ARBA" id="ARBA00023163"/>
    </source>
</evidence>
<evidence type="ECO:0000313" key="6">
    <source>
        <dbReference type="Proteomes" id="UP001500831"/>
    </source>
</evidence>
<dbReference type="PANTHER" id="PTHR38465">
    <property type="entry name" value="HTH-TYPE TRANSCRIPTIONAL REGULATOR MJ1563-RELATED"/>
    <property type="match status" value="1"/>
</dbReference>
<keyword evidence="2" id="KW-0238">DNA-binding</keyword>
<evidence type="ECO:0000256" key="1">
    <source>
        <dbReference type="ARBA" id="ARBA00023015"/>
    </source>
</evidence>
<dbReference type="InterPro" id="IPR036388">
    <property type="entry name" value="WH-like_DNA-bd_sf"/>
</dbReference>
<dbReference type="Pfam" id="PF12802">
    <property type="entry name" value="MarR_2"/>
    <property type="match status" value="1"/>
</dbReference>
<proteinExistence type="predicted"/>
<keyword evidence="3" id="KW-0804">Transcription</keyword>